<dbReference type="CDD" id="cd00190">
    <property type="entry name" value="Tryp_SPc"/>
    <property type="match status" value="1"/>
</dbReference>
<protein>
    <submittedName>
        <fullName evidence="5">Serine protease gd isoform X1</fullName>
    </submittedName>
</protein>
<dbReference type="SUPFAM" id="SSF50494">
    <property type="entry name" value="Trypsin-like serine proteases"/>
    <property type="match status" value="1"/>
</dbReference>
<feature type="signal peptide" evidence="2">
    <location>
        <begin position="1"/>
        <end position="18"/>
    </location>
</feature>
<dbReference type="GeneID" id="112051571"/>
<feature type="compositionally biased region" description="Pro residues" evidence="1">
    <location>
        <begin position="258"/>
        <end position="268"/>
    </location>
</feature>
<reference evidence="5" key="1">
    <citation type="submission" date="2025-08" db="UniProtKB">
        <authorList>
            <consortium name="RefSeq"/>
        </authorList>
    </citation>
    <scope>IDENTIFICATION</scope>
</reference>
<dbReference type="PANTHER" id="PTHR24260">
    <property type="match status" value="1"/>
</dbReference>
<dbReference type="InterPro" id="IPR001314">
    <property type="entry name" value="Peptidase_S1A"/>
</dbReference>
<dbReference type="PANTHER" id="PTHR24260:SF143">
    <property type="entry name" value="SERINE PROTEASE GD-LIKE PROTEIN"/>
    <property type="match status" value="1"/>
</dbReference>
<dbReference type="GO" id="GO:0006508">
    <property type="term" value="P:proteolysis"/>
    <property type="evidence" value="ECO:0007669"/>
    <property type="project" value="UniProtKB-KW"/>
</dbReference>
<dbReference type="InterPro" id="IPR001254">
    <property type="entry name" value="Trypsin_dom"/>
</dbReference>
<dbReference type="PRINTS" id="PR00722">
    <property type="entry name" value="CHYMOTRYPSIN"/>
</dbReference>
<name>A0ABM3LI71_BICAN</name>
<dbReference type="PROSITE" id="PS50240">
    <property type="entry name" value="TRYPSIN_DOM"/>
    <property type="match status" value="1"/>
</dbReference>
<feature type="region of interest" description="Disordered" evidence="1">
    <location>
        <begin position="237"/>
        <end position="270"/>
    </location>
</feature>
<organism evidence="4 5">
    <name type="scientific">Bicyclus anynana</name>
    <name type="common">Squinting bush brown butterfly</name>
    <dbReference type="NCBI Taxonomy" id="110368"/>
    <lineage>
        <taxon>Eukaryota</taxon>
        <taxon>Metazoa</taxon>
        <taxon>Ecdysozoa</taxon>
        <taxon>Arthropoda</taxon>
        <taxon>Hexapoda</taxon>
        <taxon>Insecta</taxon>
        <taxon>Pterygota</taxon>
        <taxon>Neoptera</taxon>
        <taxon>Endopterygota</taxon>
        <taxon>Lepidoptera</taxon>
        <taxon>Glossata</taxon>
        <taxon>Ditrysia</taxon>
        <taxon>Papilionoidea</taxon>
        <taxon>Nymphalidae</taxon>
        <taxon>Satyrinae</taxon>
        <taxon>Satyrini</taxon>
        <taxon>Mycalesina</taxon>
        <taxon>Bicyclus</taxon>
    </lineage>
</organism>
<evidence type="ECO:0000313" key="4">
    <source>
        <dbReference type="Proteomes" id="UP001652582"/>
    </source>
</evidence>
<feature type="chain" id="PRO_5046532169" evidence="2">
    <location>
        <begin position="19"/>
        <end position="548"/>
    </location>
</feature>
<dbReference type="InterPro" id="IPR051333">
    <property type="entry name" value="CLIP_Serine_Protease"/>
</dbReference>
<accession>A0ABM3LI71</accession>
<keyword evidence="4" id="KW-1185">Reference proteome</keyword>
<dbReference type="SMART" id="SM00020">
    <property type="entry name" value="Tryp_SPc"/>
    <property type="match status" value="1"/>
</dbReference>
<evidence type="ECO:0000259" key="3">
    <source>
        <dbReference type="PROSITE" id="PS50240"/>
    </source>
</evidence>
<keyword evidence="2" id="KW-0732">Signal</keyword>
<dbReference type="InterPro" id="IPR031986">
    <property type="entry name" value="GD_N"/>
</dbReference>
<evidence type="ECO:0000313" key="5">
    <source>
        <dbReference type="RefSeq" id="XP_052738762.1"/>
    </source>
</evidence>
<dbReference type="InterPro" id="IPR043504">
    <property type="entry name" value="Peptidase_S1_PA_chymotrypsin"/>
</dbReference>
<evidence type="ECO:0000256" key="1">
    <source>
        <dbReference type="SAM" id="MobiDB-lite"/>
    </source>
</evidence>
<dbReference type="Pfam" id="PF16030">
    <property type="entry name" value="GD_N"/>
    <property type="match status" value="1"/>
</dbReference>
<gene>
    <name evidence="5" type="primary">LOC112051571</name>
</gene>
<proteinExistence type="predicted"/>
<evidence type="ECO:0000256" key="2">
    <source>
        <dbReference type="SAM" id="SignalP"/>
    </source>
</evidence>
<dbReference type="PROSITE" id="PS00134">
    <property type="entry name" value="TRYPSIN_HIS"/>
    <property type="match status" value="1"/>
</dbReference>
<dbReference type="GO" id="GO:0008233">
    <property type="term" value="F:peptidase activity"/>
    <property type="evidence" value="ECO:0007669"/>
    <property type="project" value="UniProtKB-KW"/>
</dbReference>
<dbReference type="InterPro" id="IPR009003">
    <property type="entry name" value="Peptidase_S1_PA"/>
</dbReference>
<dbReference type="Gene3D" id="2.40.10.10">
    <property type="entry name" value="Trypsin-like serine proteases"/>
    <property type="match status" value="1"/>
</dbReference>
<dbReference type="InterPro" id="IPR018114">
    <property type="entry name" value="TRYPSIN_HIS"/>
</dbReference>
<sequence length="548" mass="60295">MYRAFFSFVSIGFLSVCGQYFQSPCPDYFDYRSDGNGVFGAIKLQPFGPVSTLLVKANFTIAARLPSTYAGSIVPVGSELHLLQEFNRGAPLQYRVNFPVVSPVPKLTALIVNDNVVCYGPGDPLTPGQHVSTISLQHMLFFKSGTNGLYPVHNQPQTQRPEVVYGHQTPSTSHINPTNFISYVDNTNDNTRKPDGQTYYVVDNGRPVYQSPDIYPESFPDYFNQPNFIVDTPERQTTRVTTVRTTTTRSTTQRPRTTLPPEPVPQPDPLNVGSSSAECGINMRNDPTAPLVPLIVKGETFERGEWPWLVAIFKRRFSSLSFNCAGTLVSDKHVITAAHCMQSKSTYTAIDNLVVRAGVYNLEDWNDDDITVTRSLAAAAIHDAYNASTLANDILVLTLAKSVPISAHIRPACLWSGNTNLKMVVGKLGVVAGWGANEMGSGGKGEPRMVEMPIVSLETCRSSREEFHRRTSSKTLCAGDHSGAGPCLGDSGGGLYIQDKGRWRIRGVVSLSLRTEGDAICNLDEYIVFTDTAQYLPWINTVMNNYIR</sequence>
<feature type="domain" description="Peptidase S1" evidence="3">
    <location>
        <begin position="295"/>
        <end position="544"/>
    </location>
</feature>
<dbReference type="Proteomes" id="UP001652582">
    <property type="component" value="Chromosome 8"/>
</dbReference>
<dbReference type="RefSeq" id="XP_052738762.1">
    <property type="nucleotide sequence ID" value="XM_052882802.1"/>
</dbReference>
<keyword evidence="5" id="KW-0645">Protease</keyword>
<feature type="compositionally biased region" description="Low complexity" evidence="1">
    <location>
        <begin position="238"/>
        <end position="257"/>
    </location>
</feature>
<keyword evidence="5" id="KW-0378">Hydrolase</keyword>
<dbReference type="Pfam" id="PF00089">
    <property type="entry name" value="Trypsin"/>
    <property type="match status" value="1"/>
</dbReference>